<protein>
    <submittedName>
        <fullName evidence="2">Uncharacterized protein</fullName>
    </submittedName>
</protein>
<feature type="compositionally biased region" description="Polar residues" evidence="1">
    <location>
        <begin position="69"/>
        <end position="92"/>
    </location>
</feature>
<name>A0ABQ7APU6_BRACR</name>
<evidence type="ECO:0000313" key="2">
    <source>
        <dbReference type="EMBL" id="KAF3516018.1"/>
    </source>
</evidence>
<gene>
    <name evidence="2" type="ORF">DY000_02059892</name>
</gene>
<comment type="caution">
    <text evidence="2">The sequence shown here is derived from an EMBL/GenBank/DDBJ whole genome shotgun (WGS) entry which is preliminary data.</text>
</comment>
<organism evidence="2 3">
    <name type="scientific">Brassica cretica</name>
    <name type="common">Mustard</name>
    <dbReference type="NCBI Taxonomy" id="69181"/>
    <lineage>
        <taxon>Eukaryota</taxon>
        <taxon>Viridiplantae</taxon>
        <taxon>Streptophyta</taxon>
        <taxon>Embryophyta</taxon>
        <taxon>Tracheophyta</taxon>
        <taxon>Spermatophyta</taxon>
        <taxon>Magnoliopsida</taxon>
        <taxon>eudicotyledons</taxon>
        <taxon>Gunneridae</taxon>
        <taxon>Pentapetalae</taxon>
        <taxon>rosids</taxon>
        <taxon>malvids</taxon>
        <taxon>Brassicales</taxon>
        <taxon>Brassicaceae</taxon>
        <taxon>Brassiceae</taxon>
        <taxon>Brassica</taxon>
    </lineage>
</organism>
<keyword evidence="3" id="KW-1185">Reference proteome</keyword>
<reference evidence="2 3" key="1">
    <citation type="journal article" date="2020" name="BMC Genomics">
        <title>Intraspecific diversification of the crop wild relative Brassica cretica Lam. using demographic model selection.</title>
        <authorList>
            <person name="Kioukis A."/>
            <person name="Michalopoulou V.A."/>
            <person name="Briers L."/>
            <person name="Pirintsos S."/>
            <person name="Studholme D.J."/>
            <person name="Pavlidis P."/>
            <person name="Sarris P.F."/>
        </authorList>
    </citation>
    <scope>NUCLEOTIDE SEQUENCE [LARGE SCALE GENOMIC DNA]</scope>
    <source>
        <strain evidence="3">cv. PFS-1207/04</strain>
    </source>
</reference>
<feature type="region of interest" description="Disordered" evidence="1">
    <location>
        <begin position="109"/>
        <end position="128"/>
    </location>
</feature>
<proteinExistence type="predicted"/>
<feature type="region of interest" description="Disordered" evidence="1">
    <location>
        <begin position="53"/>
        <end position="97"/>
    </location>
</feature>
<evidence type="ECO:0000313" key="3">
    <source>
        <dbReference type="Proteomes" id="UP000266723"/>
    </source>
</evidence>
<evidence type="ECO:0000256" key="1">
    <source>
        <dbReference type="SAM" id="MobiDB-lite"/>
    </source>
</evidence>
<dbReference type="EMBL" id="QGKV02001556">
    <property type="protein sequence ID" value="KAF3516018.1"/>
    <property type="molecule type" value="Genomic_DNA"/>
</dbReference>
<accession>A0ABQ7APU6</accession>
<dbReference type="Proteomes" id="UP000266723">
    <property type="component" value="Unassembled WGS sequence"/>
</dbReference>
<sequence>MHKSEASHPGVHEHQRPPIYAEEAGGFHKRVKMIHDPVKIVVPCAVFEVEFPIPPDKVDKDPAEAASIDTDQIPSNETNKPASIDATTSPSIDTRRISEHKEFDVCENLRDGNTTTRSDKSGGKKRMNWKKRKWIKGDSQLSLIARFSDGISIDTLVETSTDYSIGILIDALGQALMHRLNMLTKVARSTLAYSSKS</sequence>